<keyword evidence="7" id="KW-0812">Transmembrane</keyword>
<keyword evidence="3" id="KW-0560">Oxidoreductase</keyword>
<feature type="compositionally biased region" description="Basic and acidic residues" evidence="6">
    <location>
        <begin position="14"/>
        <end position="28"/>
    </location>
</feature>
<evidence type="ECO:0000313" key="9">
    <source>
        <dbReference type="EMBL" id="GEC98428.1"/>
    </source>
</evidence>
<comment type="similarity">
    <text evidence="1">Belongs to the thioredoxin family. DsbA subfamily.</text>
</comment>
<dbReference type="STRING" id="1272.GCA_900014985_01821"/>
<dbReference type="InterPro" id="IPR036249">
    <property type="entry name" value="Thioredoxin-like_sf"/>
</dbReference>
<organism evidence="9 10">
    <name type="scientific">Kocuria varians</name>
    <name type="common">Micrococcus varians</name>
    <dbReference type="NCBI Taxonomy" id="1272"/>
    <lineage>
        <taxon>Bacteria</taxon>
        <taxon>Bacillati</taxon>
        <taxon>Actinomycetota</taxon>
        <taxon>Actinomycetes</taxon>
        <taxon>Micrococcales</taxon>
        <taxon>Micrococcaceae</taxon>
        <taxon>Kocuria</taxon>
    </lineage>
</organism>
<dbReference type="EMBL" id="BJNW01000003">
    <property type="protein sequence ID" value="GEC98428.1"/>
    <property type="molecule type" value="Genomic_DNA"/>
</dbReference>
<evidence type="ECO:0000256" key="1">
    <source>
        <dbReference type="ARBA" id="ARBA00005791"/>
    </source>
</evidence>
<feature type="domain" description="Thioredoxin-like fold" evidence="8">
    <location>
        <begin position="131"/>
        <end position="288"/>
    </location>
</feature>
<dbReference type="InterPro" id="IPR012336">
    <property type="entry name" value="Thioredoxin-like_fold"/>
</dbReference>
<dbReference type="OrthoDB" id="117402at2"/>
<evidence type="ECO:0000256" key="5">
    <source>
        <dbReference type="ARBA" id="ARBA00023284"/>
    </source>
</evidence>
<dbReference type="RefSeq" id="WP_141268860.1">
    <property type="nucleotide sequence ID" value="NZ_BJNW01000003.1"/>
</dbReference>
<dbReference type="PANTHER" id="PTHR13887">
    <property type="entry name" value="GLUTATHIONE S-TRANSFERASE KAPPA"/>
    <property type="match status" value="1"/>
</dbReference>
<dbReference type="SUPFAM" id="SSF52833">
    <property type="entry name" value="Thioredoxin-like"/>
    <property type="match status" value="1"/>
</dbReference>
<dbReference type="CDD" id="cd02972">
    <property type="entry name" value="DsbA_family"/>
    <property type="match status" value="1"/>
</dbReference>
<dbReference type="Pfam" id="PF13462">
    <property type="entry name" value="Thioredoxin_4"/>
    <property type="match status" value="1"/>
</dbReference>
<keyword evidence="4" id="KW-1015">Disulfide bond</keyword>
<evidence type="ECO:0000256" key="2">
    <source>
        <dbReference type="ARBA" id="ARBA00022729"/>
    </source>
</evidence>
<dbReference type="GO" id="GO:0016491">
    <property type="term" value="F:oxidoreductase activity"/>
    <property type="evidence" value="ECO:0007669"/>
    <property type="project" value="UniProtKB-KW"/>
</dbReference>
<reference evidence="9 10" key="1">
    <citation type="submission" date="2019-06" db="EMBL/GenBank/DDBJ databases">
        <title>Whole genome shotgun sequence of Kocuria varians NBRC 15358.</title>
        <authorList>
            <person name="Hosoyama A."/>
            <person name="Uohara A."/>
            <person name="Ohji S."/>
            <person name="Ichikawa N."/>
        </authorList>
    </citation>
    <scope>NUCLEOTIDE SEQUENCE [LARGE SCALE GENOMIC DNA]</scope>
    <source>
        <strain evidence="9 10">NBRC 15358</strain>
    </source>
</reference>
<accession>A0A4Y4CZR0</accession>
<dbReference type="Gene3D" id="3.40.30.10">
    <property type="entry name" value="Glutaredoxin"/>
    <property type="match status" value="1"/>
</dbReference>
<evidence type="ECO:0000256" key="6">
    <source>
        <dbReference type="SAM" id="MobiDB-lite"/>
    </source>
</evidence>
<feature type="region of interest" description="Disordered" evidence="6">
    <location>
        <begin position="94"/>
        <end position="116"/>
    </location>
</feature>
<evidence type="ECO:0000256" key="4">
    <source>
        <dbReference type="ARBA" id="ARBA00023157"/>
    </source>
</evidence>
<evidence type="ECO:0000256" key="7">
    <source>
        <dbReference type="SAM" id="Phobius"/>
    </source>
</evidence>
<feature type="region of interest" description="Disordered" evidence="6">
    <location>
        <begin position="1"/>
        <end position="32"/>
    </location>
</feature>
<evidence type="ECO:0000259" key="8">
    <source>
        <dbReference type="Pfam" id="PF13462"/>
    </source>
</evidence>
<sequence length="291" mass="31408">MAAQKKNVAASASEDARERARRIADQQSRRSNGKPTGLIIGIVVLVVVIALIIGLVIWQNNKAKIPDAGPVPASSNQYGGITLAKDGIKKNTSDVQERDLSTLPAAEESPDTTKTPLGIVDADKAASNGKPVQLVIFQDFECVHCADFEKENADTIKKAVDSGKVEVEYRNLNFLDKATADQYSSRSANAAYLVAEQVSTDQYMEYAQEIFTHQGSGGLSNEQIAEIANKHGAHLTADDLDENTYRPLVNVDAREAVNNGVAGTPTIYVDGKRYEQGTFSDVLNKAVKAKK</sequence>
<name>A0A4Y4CZR0_KOCVA</name>
<gene>
    <name evidence="9" type="ORF">KVA01_05830</name>
</gene>
<keyword evidence="5" id="KW-0676">Redox-active center</keyword>
<proteinExistence type="inferred from homology"/>
<comment type="caution">
    <text evidence="9">The sequence shown here is derived from an EMBL/GenBank/DDBJ whole genome shotgun (WGS) entry which is preliminary data.</text>
</comment>
<evidence type="ECO:0000313" key="10">
    <source>
        <dbReference type="Proteomes" id="UP000315730"/>
    </source>
</evidence>
<keyword evidence="2" id="KW-0732">Signal</keyword>
<protein>
    <recommendedName>
        <fullName evidence="8">Thioredoxin-like fold domain-containing protein</fullName>
    </recommendedName>
</protein>
<feature type="transmembrane region" description="Helical" evidence="7">
    <location>
        <begin position="37"/>
        <end position="58"/>
    </location>
</feature>
<keyword evidence="7" id="KW-0472">Membrane</keyword>
<evidence type="ECO:0000256" key="3">
    <source>
        <dbReference type="ARBA" id="ARBA00023002"/>
    </source>
</evidence>
<keyword evidence="7" id="KW-1133">Transmembrane helix</keyword>
<dbReference type="Proteomes" id="UP000315730">
    <property type="component" value="Unassembled WGS sequence"/>
</dbReference>
<keyword evidence="10" id="KW-1185">Reference proteome</keyword>
<dbReference type="AlphaFoldDB" id="A0A4Y4CZR0"/>
<dbReference type="PANTHER" id="PTHR13887:SF14">
    <property type="entry name" value="DISULFIDE BOND FORMATION PROTEIN D"/>
    <property type="match status" value="1"/>
</dbReference>